<dbReference type="GO" id="GO:0005886">
    <property type="term" value="C:plasma membrane"/>
    <property type="evidence" value="ECO:0007669"/>
    <property type="project" value="UniProtKB-SubCell"/>
</dbReference>
<comment type="caution">
    <text evidence="8">The sequence shown here is derived from an EMBL/GenBank/DDBJ whole genome shotgun (WGS) entry which is preliminary data.</text>
</comment>
<dbReference type="OrthoDB" id="12374at2157"/>
<keyword evidence="3 6" id="KW-0812">Transmembrane</keyword>
<evidence type="ECO:0000256" key="4">
    <source>
        <dbReference type="ARBA" id="ARBA00022989"/>
    </source>
</evidence>
<feature type="transmembrane region" description="Helical" evidence="6">
    <location>
        <begin position="94"/>
        <end position="122"/>
    </location>
</feature>
<feature type="transmembrane region" description="Helical" evidence="6">
    <location>
        <begin position="41"/>
        <end position="74"/>
    </location>
</feature>
<sequence length="311" mass="34249">MNSYERFCFNLLGSRMLSSREKYFDLIANLRSARMGITFEAYLATAVITSAIAGFFGSILVALIVYLLNIPALITFKGNIPQDIASGINQFSVYSLVAGTIIAGIVSFITFGGFTYLIYLIYPSIVAGSRRRDIESSLPYAINYLAAMSTAGIPPAEVFRQLGSSTIYGESSVEARYVSLEIDVFGKDLIDALKTVSMATPSQRMREFMQGAIGSVASGSNISDYFRTKAEQYTYENRQTQKQFLDTLALISESYVTALVAGTLFLILIQSVMSILSGEGTPFFLYIIIYLIIPFGSVMFVVMIDAMTPEW</sequence>
<dbReference type="RefSeq" id="WP_109969649.1">
    <property type="nucleotide sequence ID" value="NZ_CP176093.1"/>
</dbReference>
<dbReference type="AlphaFoldDB" id="A0A2V2MWE8"/>
<evidence type="ECO:0000256" key="3">
    <source>
        <dbReference type="ARBA" id="ARBA00022692"/>
    </source>
</evidence>
<evidence type="ECO:0000256" key="1">
    <source>
        <dbReference type="ARBA" id="ARBA00004651"/>
    </source>
</evidence>
<protein>
    <submittedName>
        <fullName evidence="8">Secretion system protein</fullName>
    </submittedName>
</protein>
<feature type="transmembrane region" description="Helical" evidence="6">
    <location>
        <begin position="283"/>
        <end position="304"/>
    </location>
</feature>
<proteinExistence type="predicted"/>
<accession>A0A2V2MWE8</accession>
<dbReference type="InterPro" id="IPR056569">
    <property type="entry name" value="ArlJ-like"/>
</dbReference>
<feature type="transmembrane region" description="Helical" evidence="6">
    <location>
        <begin position="255"/>
        <end position="277"/>
    </location>
</feature>
<dbReference type="InterPro" id="IPR018076">
    <property type="entry name" value="T2SS_GspF_dom"/>
</dbReference>
<feature type="domain" description="Type II secretion system protein GspF" evidence="7">
    <location>
        <begin position="142"/>
        <end position="269"/>
    </location>
</feature>
<dbReference type="GeneID" id="97547716"/>
<comment type="subcellular location">
    <subcellularLocation>
        <location evidence="1">Cell membrane</location>
        <topology evidence="1">Multi-pass membrane protein</topology>
    </subcellularLocation>
</comment>
<dbReference type="PANTHER" id="PTHR35402:SF1">
    <property type="entry name" value="TYPE II SECRETION SYSTEM PROTEIN GSPF DOMAIN-CONTAINING PROTEIN"/>
    <property type="match status" value="1"/>
</dbReference>
<evidence type="ECO:0000256" key="5">
    <source>
        <dbReference type="ARBA" id="ARBA00023136"/>
    </source>
</evidence>
<evidence type="ECO:0000256" key="6">
    <source>
        <dbReference type="SAM" id="Phobius"/>
    </source>
</evidence>
<dbReference type="Proteomes" id="UP000245657">
    <property type="component" value="Unassembled WGS sequence"/>
</dbReference>
<dbReference type="Pfam" id="PF00482">
    <property type="entry name" value="T2SSF"/>
    <property type="match status" value="1"/>
</dbReference>
<evidence type="ECO:0000313" key="8">
    <source>
        <dbReference type="EMBL" id="PWR70560.1"/>
    </source>
</evidence>
<gene>
    <name evidence="8" type="ORF">DK846_14295</name>
</gene>
<organism evidence="8 9">
    <name type="scientific">Methanospirillum lacunae</name>
    <dbReference type="NCBI Taxonomy" id="668570"/>
    <lineage>
        <taxon>Archaea</taxon>
        <taxon>Methanobacteriati</taxon>
        <taxon>Methanobacteriota</taxon>
        <taxon>Stenosarchaea group</taxon>
        <taxon>Methanomicrobia</taxon>
        <taxon>Methanomicrobiales</taxon>
        <taxon>Methanospirillaceae</taxon>
        <taxon>Methanospirillum</taxon>
    </lineage>
</organism>
<evidence type="ECO:0000256" key="2">
    <source>
        <dbReference type="ARBA" id="ARBA00022475"/>
    </source>
</evidence>
<keyword evidence="9" id="KW-1185">Reference proteome</keyword>
<dbReference type="EMBL" id="QGMY01000011">
    <property type="protein sequence ID" value="PWR70560.1"/>
    <property type="molecule type" value="Genomic_DNA"/>
</dbReference>
<keyword evidence="2" id="KW-1003">Cell membrane</keyword>
<dbReference type="PANTHER" id="PTHR35402">
    <property type="entry name" value="INTEGRAL MEMBRANE PROTEIN-RELATED"/>
    <property type="match status" value="1"/>
</dbReference>
<evidence type="ECO:0000259" key="7">
    <source>
        <dbReference type="Pfam" id="PF00482"/>
    </source>
</evidence>
<keyword evidence="5 6" id="KW-0472">Membrane</keyword>
<evidence type="ECO:0000313" key="9">
    <source>
        <dbReference type="Proteomes" id="UP000245657"/>
    </source>
</evidence>
<name>A0A2V2MWE8_9EURY</name>
<keyword evidence="4 6" id="KW-1133">Transmembrane helix</keyword>
<reference evidence="8 9" key="1">
    <citation type="submission" date="2018-05" db="EMBL/GenBank/DDBJ databases">
        <title>Draft genome of Methanospirillum lacunae Ki8-1.</title>
        <authorList>
            <person name="Dueholm M.S."/>
            <person name="Nielsen P.H."/>
            <person name="Bakmann L.F."/>
            <person name="Otzen D.E."/>
        </authorList>
    </citation>
    <scope>NUCLEOTIDE SEQUENCE [LARGE SCALE GENOMIC DNA]</scope>
    <source>
        <strain evidence="8 9">Ki8-1</strain>
    </source>
</reference>